<organism evidence="3 4">
    <name type="scientific">Streptomyces filamentosus</name>
    <name type="common">Streptomyces roseosporus</name>
    <dbReference type="NCBI Taxonomy" id="67294"/>
    <lineage>
        <taxon>Bacteria</taxon>
        <taxon>Bacillati</taxon>
        <taxon>Actinomycetota</taxon>
        <taxon>Actinomycetes</taxon>
        <taxon>Kitasatosporales</taxon>
        <taxon>Streptomycetaceae</taxon>
        <taxon>Streptomyces</taxon>
    </lineage>
</organism>
<keyword evidence="2" id="KW-0732">Signal</keyword>
<feature type="chain" id="PRO_5039051321" description="Secreted protein" evidence="2">
    <location>
        <begin position="28"/>
        <end position="221"/>
    </location>
</feature>
<proteinExistence type="predicted"/>
<feature type="compositionally biased region" description="Pro residues" evidence="1">
    <location>
        <begin position="78"/>
        <end position="94"/>
    </location>
</feature>
<dbReference type="EMBL" id="BNBE01000001">
    <property type="protein sequence ID" value="GHF89752.1"/>
    <property type="molecule type" value="Genomic_DNA"/>
</dbReference>
<evidence type="ECO:0000313" key="3">
    <source>
        <dbReference type="EMBL" id="GHF89752.1"/>
    </source>
</evidence>
<feature type="compositionally biased region" description="Low complexity" evidence="1">
    <location>
        <begin position="40"/>
        <end position="63"/>
    </location>
</feature>
<dbReference type="Proteomes" id="UP000632849">
    <property type="component" value="Unassembled WGS sequence"/>
</dbReference>
<keyword evidence="4" id="KW-1185">Reference proteome</keyword>
<comment type="caution">
    <text evidence="3">The sequence shown here is derived from an EMBL/GenBank/DDBJ whole genome shotgun (WGS) entry which is preliminary data.</text>
</comment>
<feature type="region of interest" description="Disordered" evidence="1">
    <location>
        <begin position="76"/>
        <end position="120"/>
    </location>
</feature>
<sequence>MTQTTALRGPLARPVLALAAAALASLALVGCGEQGGKGPATVSAGNAATSAAPTSAAPTTPPGQAAYEAMLAKVAQTCPPPGEKPAAPPSPAAPPKGEQSVAPDGSVPSQPVLDGPETELDTREWCVSVQHEQRVLEVLQKVAKPTPATVRKALNGLGYIDAHIHDLAQDGAVVSFRLDLRESGGRLCETGTAAGEESDIDPCLASATGPFTVEKTWKRPA</sequence>
<feature type="region of interest" description="Disordered" evidence="1">
    <location>
        <begin position="34"/>
        <end position="63"/>
    </location>
</feature>
<reference evidence="3" key="2">
    <citation type="submission" date="2020-09" db="EMBL/GenBank/DDBJ databases">
        <authorList>
            <person name="Sun Q."/>
            <person name="Ohkuma M."/>
        </authorList>
    </citation>
    <scope>NUCLEOTIDE SEQUENCE</scope>
    <source>
        <strain evidence="3">JCM 4122</strain>
    </source>
</reference>
<dbReference type="RefSeq" id="WP_150230656.1">
    <property type="nucleotide sequence ID" value="NZ_BNBE01000001.1"/>
</dbReference>
<reference evidence="3" key="1">
    <citation type="journal article" date="2014" name="Int. J. Syst. Evol. Microbiol.">
        <title>Complete genome sequence of Corynebacterium casei LMG S-19264T (=DSM 44701T), isolated from a smear-ripened cheese.</title>
        <authorList>
            <consortium name="US DOE Joint Genome Institute (JGI-PGF)"/>
            <person name="Walter F."/>
            <person name="Albersmeier A."/>
            <person name="Kalinowski J."/>
            <person name="Ruckert C."/>
        </authorList>
    </citation>
    <scope>NUCLEOTIDE SEQUENCE</scope>
    <source>
        <strain evidence="3">JCM 4122</strain>
    </source>
</reference>
<protein>
    <recommendedName>
        <fullName evidence="5">Secreted protein</fullName>
    </recommendedName>
</protein>
<dbReference type="AlphaFoldDB" id="A0A919BHQ2"/>
<evidence type="ECO:0000313" key="4">
    <source>
        <dbReference type="Proteomes" id="UP000632849"/>
    </source>
</evidence>
<evidence type="ECO:0008006" key="5">
    <source>
        <dbReference type="Google" id="ProtNLM"/>
    </source>
</evidence>
<evidence type="ECO:0000256" key="1">
    <source>
        <dbReference type="SAM" id="MobiDB-lite"/>
    </source>
</evidence>
<evidence type="ECO:0000256" key="2">
    <source>
        <dbReference type="SAM" id="SignalP"/>
    </source>
</evidence>
<gene>
    <name evidence="3" type="ORF">GCM10017667_18350</name>
</gene>
<accession>A0A919BHQ2</accession>
<dbReference type="GeneID" id="95660940"/>
<name>A0A919BHQ2_STRFL</name>
<feature type="signal peptide" evidence="2">
    <location>
        <begin position="1"/>
        <end position="27"/>
    </location>
</feature>